<dbReference type="RefSeq" id="WP_160776520.1">
    <property type="nucleotide sequence ID" value="NZ_WUMV01000007.1"/>
</dbReference>
<proteinExistence type="predicted"/>
<keyword evidence="1" id="KW-0472">Membrane</keyword>
<feature type="transmembrane region" description="Helical" evidence="1">
    <location>
        <begin position="7"/>
        <end position="23"/>
    </location>
</feature>
<dbReference type="AlphaFoldDB" id="A0A7X3LWD5"/>
<evidence type="ECO:0000313" key="3">
    <source>
        <dbReference type="Proteomes" id="UP000433101"/>
    </source>
</evidence>
<evidence type="ECO:0000313" key="2">
    <source>
        <dbReference type="EMBL" id="MXN66276.1"/>
    </source>
</evidence>
<sequence>MIARTRVYMFGFFALLLAGFYVYDRFDKATNYLPVEARVVSVETLCHGTRTKRGILTKTKETTREGDCDVLRALVATHPEFKGFHVVETAYISFSYKSPVDGQTHSGQHKKTVRPNSILARKGEMIEILASKQDPEKTAKL</sequence>
<accession>A0A7X3LWD5</accession>
<comment type="caution">
    <text evidence="2">The sequence shown here is derived from an EMBL/GenBank/DDBJ whole genome shotgun (WGS) entry which is preliminary data.</text>
</comment>
<organism evidence="2 3">
    <name type="scientific">Stappia sediminis</name>
    <dbReference type="NCBI Taxonomy" id="2692190"/>
    <lineage>
        <taxon>Bacteria</taxon>
        <taxon>Pseudomonadati</taxon>
        <taxon>Pseudomonadota</taxon>
        <taxon>Alphaproteobacteria</taxon>
        <taxon>Hyphomicrobiales</taxon>
        <taxon>Stappiaceae</taxon>
        <taxon>Stappia</taxon>
    </lineage>
</organism>
<dbReference type="EMBL" id="WUMV01000007">
    <property type="protein sequence ID" value="MXN66276.1"/>
    <property type="molecule type" value="Genomic_DNA"/>
</dbReference>
<keyword evidence="3" id="KW-1185">Reference proteome</keyword>
<protein>
    <submittedName>
        <fullName evidence="2">Uncharacterized protein</fullName>
    </submittedName>
</protein>
<keyword evidence="1" id="KW-0812">Transmembrane</keyword>
<keyword evidence="1" id="KW-1133">Transmembrane helix</keyword>
<name>A0A7X3LWD5_9HYPH</name>
<reference evidence="2 3" key="1">
    <citation type="submission" date="2019-12" db="EMBL/GenBank/DDBJ databases">
        <authorList>
            <person name="Li M."/>
        </authorList>
    </citation>
    <scope>NUCLEOTIDE SEQUENCE [LARGE SCALE GENOMIC DNA]</scope>
    <source>
        <strain evidence="2 3">GBMRC 2046</strain>
    </source>
</reference>
<dbReference type="Proteomes" id="UP000433101">
    <property type="component" value="Unassembled WGS sequence"/>
</dbReference>
<evidence type="ECO:0000256" key="1">
    <source>
        <dbReference type="SAM" id="Phobius"/>
    </source>
</evidence>
<gene>
    <name evidence="2" type="ORF">GR183_15280</name>
</gene>